<evidence type="ECO:0000313" key="3">
    <source>
        <dbReference type="Proteomes" id="UP001164693"/>
    </source>
</evidence>
<reference evidence="2" key="1">
    <citation type="submission" date="2022-05" db="EMBL/GenBank/DDBJ databases">
        <title>Jatrophihabitans sp. SB3-54 whole genome sequence.</title>
        <authorList>
            <person name="Suh M.K."/>
            <person name="Eom M.K."/>
            <person name="Kim J.S."/>
            <person name="Kim H.S."/>
            <person name="Do H.E."/>
            <person name="Shin Y.K."/>
            <person name="Lee J.-S."/>
        </authorList>
    </citation>
    <scope>NUCLEOTIDE SEQUENCE</scope>
    <source>
        <strain evidence="2">SB3-54</strain>
    </source>
</reference>
<feature type="region of interest" description="Disordered" evidence="1">
    <location>
        <begin position="202"/>
        <end position="224"/>
    </location>
</feature>
<sequence>MPSRRRQKRTDRSKIDATPPWETRVRDEPEPTTGPYDERDAPDDDIARVDLGALRIPVNANLEVRLDVNEAQQVIAATMAGPHGTMQLGVFAAPRNEGIWDEVRAEIAASMNAQRGQAKERHDGPFGTELTGKLPGEGGLVPVRFIGVDGPRWFLRAMLVGPAAVEESKAAPFLRAFEQVIVARGSDPLPVREPVPLRLPRDVVLPGAEESGAEEPGTDGSGAS</sequence>
<proteinExistence type="predicted"/>
<keyword evidence="3" id="KW-1185">Reference proteome</keyword>
<evidence type="ECO:0000313" key="2">
    <source>
        <dbReference type="EMBL" id="WAX57373.1"/>
    </source>
</evidence>
<dbReference type="Pfam" id="PF12502">
    <property type="entry name" value="DUF3710"/>
    <property type="match status" value="1"/>
</dbReference>
<dbReference type="InterPro" id="IPR022183">
    <property type="entry name" value="DUF3710"/>
</dbReference>
<dbReference type="RefSeq" id="WP_269443911.1">
    <property type="nucleotide sequence ID" value="NZ_CP097463.1"/>
</dbReference>
<gene>
    <name evidence="2" type="ORF">M6B22_01065</name>
</gene>
<dbReference type="EMBL" id="CP097463">
    <property type="protein sequence ID" value="WAX57373.1"/>
    <property type="molecule type" value="Genomic_DNA"/>
</dbReference>
<accession>A0ABY7K0G3</accession>
<protein>
    <submittedName>
        <fullName evidence="2">DUF3710 domain-containing protein</fullName>
    </submittedName>
</protein>
<name>A0ABY7K0G3_9ACTN</name>
<evidence type="ECO:0000256" key="1">
    <source>
        <dbReference type="SAM" id="MobiDB-lite"/>
    </source>
</evidence>
<feature type="region of interest" description="Disordered" evidence="1">
    <location>
        <begin position="1"/>
        <end position="44"/>
    </location>
</feature>
<organism evidence="2 3">
    <name type="scientific">Jatrophihabitans cynanchi</name>
    <dbReference type="NCBI Taxonomy" id="2944128"/>
    <lineage>
        <taxon>Bacteria</taxon>
        <taxon>Bacillati</taxon>
        <taxon>Actinomycetota</taxon>
        <taxon>Actinomycetes</taxon>
        <taxon>Jatrophihabitantales</taxon>
        <taxon>Jatrophihabitantaceae</taxon>
        <taxon>Jatrophihabitans</taxon>
    </lineage>
</organism>
<dbReference type="Proteomes" id="UP001164693">
    <property type="component" value="Chromosome"/>
</dbReference>